<keyword evidence="2" id="KW-1185">Reference proteome</keyword>
<dbReference type="AlphaFoldDB" id="A0A8J2XFB8"/>
<gene>
    <name evidence="1" type="ORF">GCM10011333_13990</name>
</gene>
<dbReference type="PANTHER" id="PTHR10000:SF8">
    <property type="entry name" value="HAD SUPERFAMILY HYDROLASE-LIKE, TYPE 3"/>
    <property type="match status" value="1"/>
</dbReference>
<organism evidence="1 2">
    <name type="scientific">Sediminivirga luteola</name>
    <dbReference type="NCBI Taxonomy" id="1774748"/>
    <lineage>
        <taxon>Bacteria</taxon>
        <taxon>Bacillati</taxon>
        <taxon>Actinomycetota</taxon>
        <taxon>Actinomycetes</taxon>
        <taxon>Micrococcales</taxon>
        <taxon>Brevibacteriaceae</taxon>
        <taxon>Sediminivirga</taxon>
    </lineage>
</organism>
<reference evidence="1" key="2">
    <citation type="submission" date="2020-09" db="EMBL/GenBank/DDBJ databases">
        <authorList>
            <person name="Sun Q."/>
            <person name="Zhou Y."/>
        </authorList>
    </citation>
    <scope>NUCLEOTIDE SEQUENCE</scope>
    <source>
        <strain evidence="1">CGMCC 1.12785</strain>
    </source>
</reference>
<protein>
    <submittedName>
        <fullName evidence="1">Haloacid dehalogenase</fullName>
    </submittedName>
</protein>
<dbReference type="EMBL" id="BMFY01000005">
    <property type="protein sequence ID" value="GGA12352.1"/>
    <property type="molecule type" value="Genomic_DNA"/>
</dbReference>
<dbReference type="Gene3D" id="3.40.50.1000">
    <property type="entry name" value="HAD superfamily/HAD-like"/>
    <property type="match status" value="1"/>
</dbReference>
<evidence type="ECO:0000313" key="1">
    <source>
        <dbReference type="EMBL" id="GGA12352.1"/>
    </source>
</evidence>
<dbReference type="GO" id="GO:0000287">
    <property type="term" value="F:magnesium ion binding"/>
    <property type="evidence" value="ECO:0007669"/>
    <property type="project" value="TreeGrafter"/>
</dbReference>
<dbReference type="GO" id="GO:0005829">
    <property type="term" value="C:cytosol"/>
    <property type="evidence" value="ECO:0007669"/>
    <property type="project" value="TreeGrafter"/>
</dbReference>
<comment type="caution">
    <text evidence="1">The sequence shown here is derived from an EMBL/GenBank/DDBJ whole genome shotgun (WGS) entry which is preliminary data.</text>
</comment>
<dbReference type="RefSeq" id="WP_229744981.1">
    <property type="nucleotide sequence ID" value="NZ_BMFY01000005.1"/>
</dbReference>
<dbReference type="GO" id="GO:0016791">
    <property type="term" value="F:phosphatase activity"/>
    <property type="evidence" value="ECO:0007669"/>
    <property type="project" value="TreeGrafter"/>
</dbReference>
<dbReference type="Pfam" id="PF08282">
    <property type="entry name" value="Hydrolase_3"/>
    <property type="match status" value="1"/>
</dbReference>
<dbReference type="SUPFAM" id="SSF56784">
    <property type="entry name" value="HAD-like"/>
    <property type="match status" value="1"/>
</dbReference>
<accession>A0A8J2XFB8</accession>
<dbReference type="InterPro" id="IPR023214">
    <property type="entry name" value="HAD_sf"/>
</dbReference>
<proteinExistence type="predicted"/>
<reference evidence="1" key="1">
    <citation type="journal article" date="2014" name="Int. J. Syst. Evol. Microbiol.">
        <title>Complete genome sequence of Corynebacterium casei LMG S-19264T (=DSM 44701T), isolated from a smear-ripened cheese.</title>
        <authorList>
            <consortium name="US DOE Joint Genome Institute (JGI-PGF)"/>
            <person name="Walter F."/>
            <person name="Albersmeier A."/>
            <person name="Kalinowski J."/>
            <person name="Ruckert C."/>
        </authorList>
    </citation>
    <scope>NUCLEOTIDE SEQUENCE</scope>
    <source>
        <strain evidence="1">CGMCC 1.12785</strain>
    </source>
</reference>
<evidence type="ECO:0000313" key="2">
    <source>
        <dbReference type="Proteomes" id="UP000616114"/>
    </source>
</evidence>
<dbReference type="PANTHER" id="PTHR10000">
    <property type="entry name" value="PHOSPHOSERINE PHOSPHATASE"/>
    <property type="match status" value="1"/>
</dbReference>
<dbReference type="Gene3D" id="3.30.1240.10">
    <property type="match status" value="1"/>
</dbReference>
<sequence>MTSTQENTGRTGTGVPPVSAPHIIALDVDGTIVDYDDRLSEPVREAVQAADAAGHHVTIATGRAVNGALDTANRLGLTRGFVVASNGSVIVRLDQESDTGWRLHHVESFDPAPALERMREVVPTALWLVEDTELERWTSGAFPEGELMGEEEPHMVSFKELLTKRATRIVMRAPELTADEFRHAVSEIGMHGVTYAVGWSNWLDIAPEGISKASGLEIVRQELGVPIEHTVCAGDGLNDMEMMGWAKRAVAMGQSLDVLKAEATEVTGTVEEDGLAEALRPYAAPLG</sequence>
<dbReference type="Proteomes" id="UP000616114">
    <property type="component" value="Unassembled WGS sequence"/>
</dbReference>
<name>A0A8J2XFB8_9MICO</name>
<dbReference type="InterPro" id="IPR036412">
    <property type="entry name" value="HAD-like_sf"/>
</dbReference>